<protein>
    <submittedName>
        <fullName evidence="2">Uncharacterized protein</fullName>
    </submittedName>
</protein>
<evidence type="ECO:0000256" key="1">
    <source>
        <dbReference type="SAM" id="MobiDB-lite"/>
    </source>
</evidence>
<proteinExistence type="predicted"/>
<feature type="compositionally biased region" description="Low complexity" evidence="1">
    <location>
        <begin position="490"/>
        <end position="509"/>
    </location>
</feature>
<dbReference type="AlphaFoldDB" id="A0A9P1CXJ3"/>
<feature type="compositionally biased region" description="Low complexity" evidence="1">
    <location>
        <begin position="150"/>
        <end position="160"/>
    </location>
</feature>
<accession>A0A9P1CXJ3</accession>
<evidence type="ECO:0000313" key="3">
    <source>
        <dbReference type="EMBL" id="CAL1152913.1"/>
    </source>
</evidence>
<feature type="region of interest" description="Disordered" evidence="1">
    <location>
        <begin position="710"/>
        <end position="748"/>
    </location>
</feature>
<feature type="region of interest" description="Disordered" evidence="1">
    <location>
        <begin position="173"/>
        <end position="262"/>
    </location>
</feature>
<gene>
    <name evidence="2" type="ORF">C1SCF055_LOCUS25727</name>
</gene>
<feature type="region of interest" description="Disordered" evidence="1">
    <location>
        <begin position="419"/>
        <end position="456"/>
    </location>
</feature>
<comment type="caution">
    <text evidence="2">The sequence shown here is derived from an EMBL/GenBank/DDBJ whole genome shotgun (WGS) entry which is preliminary data.</text>
</comment>
<reference evidence="2" key="1">
    <citation type="submission" date="2022-10" db="EMBL/GenBank/DDBJ databases">
        <authorList>
            <person name="Chen Y."/>
            <person name="Dougan E. K."/>
            <person name="Chan C."/>
            <person name="Rhodes N."/>
            <person name="Thang M."/>
        </authorList>
    </citation>
    <scope>NUCLEOTIDE SEQUENCE</scope>
</reference>
<feature type="compositionally biased region" description="Low complexity" evidence="1">
    <location>
        <begin position="734"/>
        <end position="746"/>
    </location>
</feature>
<feature type="non-terminal residue" evidence="2">
    <location>
        <position position="1211"/>
    </location>
</feature>
<feature type="region of interest" description="Disordered" evidence="1">
    <location>
        <begin position="468"/>
        <end position="513"/>
    </location>
</feature>
<feature type="compositionally biased region" description="Basic and acidic residues" evidence="1">
    <location>
        <begin position="193"/>
        <end position="207"/>
    </location>
</feature>
<dbReference type="EMBL" id="CAMXCT020002646">
    <property type="protein sequence ID" value="CAL1152913.1"/>
    <property type="molecule type" value="Genomic_DNA"/>
</dbReference>
<feature type="non-terminal residue" evidence="2">
    <location>
        <position position="1"/>
    </location>
</feature>
<reference evidence="3" key="2">
    <citation type="submission" date="2024-04" db="EMBL/GenBank/DDBJ databases">
        <authorList>
            <person name="Chen Y."/>
            <person name="Shah S."/>
            <person name="Dougan E. K."/>
            <person name="Thang M."/>
            <person name="Chan C."/>
        </authorList>
    </citation>
    <scope>NUCLEOTIDE SEQUENCE [LARGE SCALE GENOMIC DNA]</scope>
</reference>
<feature type="compositionally biased region" description="Pro residues" evidence="1">
    <location>
        <begin position="234"/>
        <end position="246"/>
    </location>
</feature>
<feature type="compositionally biased region" description="Basic and acidic residues" evidence="1">
    <location>
        <begin position="29"/>
        <end position="69"/>
    </location>
</feature>
<feature type="region of interest" description="Disordered" evidence="1">
    <location>
        <begin position="21"/>
        <end position="160"/>
    </location>
</feature>
<organism evidence="2">
    <name type="scientific">Cladocopium goreaui</name>
    <dbReference type="NCBI Taxonomy" id="2562237"/>
    <lineage>
        <taxon>Eukaryota</taxon>
        <taxon>Sar</taxon>
        <taxon>Alveolata</taxon>
        <taxon>Dinophyceae</taxon>
        <taxon>Suessiales</taxon>
        <taxon>Symbiodiniaceae</taxon>
        <taxon>Cladocopium</taxon>
    </lineage>
</organism>
<feature type="compositionally biased region" description="Basic and acidic residues" evidence="1">
    <location>
        <begin position="116"/>
        <end position="130"/>
    </location>
</feature>
<name>A0A9P1CXJ3_9DINO</name>
<feature type="compositionally biased region" description="Basic residues" evidence="1">
    <location>
        <begin position="140"/>
        <end position="149"/>
    </location>
</feature>
<feature type="compositionally biased region" description="Polar residues" evidence="1">
    <location>
        <begin position="710"/>
        <end position="720"/>
    </location>
</feature>
<dbReference type="EMBL" id="CAMXCT010002646">
    <property type="protein sequence ID" value="CAI3999538.1"/>
    <property type="molecule type" value="Genomic_DNA"/>
</dbReference>
<feature type="compositionally biased region" description="Basic residues" evidence="1">
    <location>
        <begin position="479"/>
        <end position="489"/>
    </location>
</feature>
<sequence>VSGQPGFTEEDYDRRAYFKEKAFGSIAGQEERERFSPKQEERTPPHSEGLEKEPEKKEIKEEQPPDKKSGWVPQLRGKDGPSAPPPPPPKGSKEVILKGASSSARVPEPPSPPRSAEYKEKREDLGEEAKGAPSQPSSKGKGKGKHLGKNQKGYYKGKGWSYWGQQPWNWGWDSSWDYQYSSEGSKPKKNKGKARDQFIGKKIEERRAKAKAKGGGKPKEADEKEESDSSSVTAPPPRSEDLPPPGTVIAESTEGASGADQVAPERVENWADATEASTPGCSNTGASWVEVETLSEEDLKVGQKVLMKIWYGGEEGLIHGTVKENTTDSEGRWVGLAVLGTQVHQLRSFLITSPPPAPLLYLSKIKSSPEQRLTTPGIGYLLSYREVTSADRLPWMDNCADQERGVDENEDLRRAARGLGLPAPTAGAPPPDLGMGGELGEAQQVPKAKKLKGKQKVKKMVEASRWSCKDTPLDPGYKKPIKLKVKRKGSSSSSPSTEGSSSNGTSEEGLGTEHRLRVIAKRLPGYLCRASAKEAKKNLAEATGEAPQSLKIFHRYYRQVVAPRGGSKGLQREMVTLSVLLDTLIEGDVLKAADLAAQRLKSLELMQQGSDPNLAQQIELIPRDHLGMVADSEARYAQKQFTAETRLQRQRSCRSQQGGTSAELICISDEEDPPSLAEIDELIMQGMMAAQSQLAETGLPIVKESSFLSPASQIQGNNEQPPVKVSLLEDPSHGAASGGDADAAASETGKAIGPRVASLSGLARQVCNHLPKVLGNFKGARRGSSMEGIFPLPLPADHQGQQRELNRTWEEGEVVEGLIRRQVCGIMPLSEAFCVEGQPILGGLFGGETSVLYQYCHKWSNWRYIPQKDYILYSKVLPMGFVNSVSVAQHLHRQIIALAFKDTLNFGHEIRRDREFPSSSVWFRTYLDNFDLLSKQSQAILETDHGSLMGKLRDTYNELGIPRNEKKAVEAARSAEMQGAWIDGEKGICSPKGDKVGKYLTALVHVLNTRKVSQRQMQMLAGGLVYLFSFRRPLMANLNDVWGFITGFHNDRQYKPLPLPVAQELWASFFLSVFSYMDFRLPTDPIVTASDASETGGGLVASTGLTEWGSRVAEGTVRGEEIESFQNQGLLVISAFDGIGSLRIALDTLKGADVLLSNPTEGLPQYHRLRNSLSPKLWHWKVVTGWTWKANGGTVGEHINRLEMRAIDTSL</sequence>
<feature type="compositionally biased region" description="Basic residues" evidence="1">
    <location>
        <begin position="447"/>
        <end position="456"/>
    </location>
</feature>
<evidence type="ECO:0000313" key="2">
    <source>
        <dbReference type="EMBL" id="CAI3999538.1"/>
    </source>
</evidence>